<dbReference type="GeneID" id="29066965"/>
<evidence type="ECO:0000256" key="1">
    <source>
        <dbReference type="SAM" id="Coils"/>
    </source>
</evidence>
<evidence type="ECO:0000313" key="2">
    <source>
        <dbReference type="EMBL" id="ANT40439.1"/>
    </source>
</evidence>
<dbReference type="OrthoDB" id="288at10239"/>
<keyword evidence="1" id="KW-0175">Coiled coil</keyword>
<proteinExistence type="predicted"/>
<dbReference type="Gene3D" id="3.30.565.10">
    <property type="entry name" value="Histidine kinase-like ATPase, C-terminal domain"/>
    <property type="match status" value="1"/>
</dbReference>
<sequence>MKIKCDDEVIIGSSDADDSTFTIKASGKAFDILSNKLYKYKVRAVVRELSTNCDDAHKLNGNENRPFYIKAPTRLDPRFVIRDYGPGLNHNDMMTMYKTFFESTKNNSNDFIGALGLGSKSPLSYTSTFNVVSYHDGKATGYTVMKNRGEPTIRPMFVDDMKEDEETGLEITVPVKVEDIDTWHYEIAYILRTFGAVPPKVDSLRREIEYFPVDKTEWFSVNSSYESYGLYAVYGKIVYPISGVDVKADWLLNRYGKVYIHFPLGELDITPSREELSLDEETVANIQKRVNALEEEVITADIKAFEAYESDREFLREFNKLSSKERSILQSRGITIGNRDIKQVVAKYNLDKIRSYYVDNEVSVYVSCDEPARRKVSSSSWHRHNQVNISDICGVDRTKAFVLIDDKAGKRIATVRALCKSGLVPIWAHITVIKDNEDELHVIDELKKIMDTDEVVVFRVSELEAQRKALPDYDTGPKEKRPKSPNVSLHWIDKDGYWEEDRQTLVSSEITELEGYAIGRNRDEIHTFPDNVWWWNMSITDMRSLAEACGIKKFYAIRPSAMKAAAKADGLLSFDRFIIDQYIKCIDNVDYDQYMPSNATGNRICGNIAHYDKLNFLSSKFTASGMKNPFLTKLNKIAKVCRTSKIKDENDDLALCNKIYNKLSGDAETIFYKKIEQFKDDYPVIASVLDTWRTDSKLVDDIVKSWSSLMELLLKILKIKVNKWLLPVCLKSKKMQSLKTSKTVCTLRKSSPRIMVFLVTPFGVCLKSVKLELRRQLFLLK</sequence>
<keyword evidence="3" id="KW-1185">Reference proteome</keyword>
<evidence type="ECO:0000313" key="3">
    <source>
        <dbReference type="Proteomes" id="UP000202533"/>
    </source>
</evidence>
<gene>
    <name evidence="2" type="ORF">kpv477_002</name>
</gene>
<accession>A0A1B1P8K7</accession>
<feature type="coiled-coil region" evidence="1">
    <location>
        <begin position="276"/>
        <end position="303"/>
    </location>
</feature>
<name>A0A1B1P8K7_9CAUD</name>
<protein>
    <submittedName>
        <fullName evidence="2">Putative rIIA protein</fullName>
    </submittedName>
</protein>
<dbReference type="InterPro" id="IPR036890">
    <property type="entry name" value="HATPase_C_sf"/>
</dbReference>
<dbReference type="EMBL" id="KX258185">
    <property type="protein sequence ID" value="ANT40439.1"/>
    <property type="molecule type" value="Genomic_DNA"/>
</dbReference>
<dbReference type="RefSeq" id="YP_009288678.1">
    <property type="nucleotide sequence ID" value="NC_031087.1"/>
</dbReference>
<dbReference type="SUPFAM" id="SSF55874">
    <property type="entry name" value="ATPase domain of HSP90 chaperone/DNA topoisomerase II/histidine kinase"/>
    <property type="match status" value="1"/>
</dbReference>
<dbReference type="KEGG" id="vg:29066965"/>
<organism evidence="2 3">
    <name type="scientific">Klebsiella phage vB_KpnM_KpV477</name>
    <dbReference type="NCBI Taxonomy" id="1852625"/>
    <lineage>
        <taxon>Viruses</taxon>
        <taxon>Duplodnaviria</taxon>
        <taxon>Heunggongvirae</taxon>
        <taxon>Uroviricota</taxon>
        <taxon>Caudoviricetes</taxon>
        <taxon>Pantevenvirales</taxon>
        <taxon>Straboviridae</taxon>
        <taxon>Tevenvirinae</taxon>
        <taxon>Jiaodavirus</taxon>
        <taxon>Jiaodavirus kpv477</taxon>
    </lineage>
</organism>
<dbReference type="Proteomes" id="UP000202533">
    <property type="component" value="Segment"/>
</dbReference>
<reference evidence="2 3" key="1">
    <citation type="submission" date="2016-05" db="EMBL/GenBank/DDBJ databases">
        <title>Complete genome sequence of Klebsiella pneumoniae bacteriophage vB_KpnM_KpV477.</title>
        <authorList>
            <person name="Komisarova E.V."/>
            <person name="Krasilnikova V.M."/>
            <person name="Kislichkina A.A."/>
            <person name="Bogun A.G."/>
            <person name="Volozhantsev N.V."/>
        </authorList>
    </citation>
    <scope>NUCLEOTIDE SEQUENCE [LARGE SCALE GENOMIC DNA]</scope>
</reference>